<dbReference type="EMBL" id="JBHSFP010000047">
    <property type="protein sequence ID" value="MFC4536493.1"/>
    <property type="molecule type" value="Genomic_DNA"/>
</dbReference>
<name>A0ABV9CU39_9ACTN</name>
<proteinExistence type="predicted"/>
<dbReference type="RefSeq" id="WP_380851048.1">
    <property type="nucleotide sequence ID" value="NZ_JBHSFP010000047.1"/>
</dbReference>
<keyword evidence="2" id="KW-1185">Reference proteome</keyword>
<gene>
    <name evidence="1" type="ORF">ACFO60_37475</name>
</gene>
<evidence type="ECO:0000313" key="1">
    <source>
        <dbReference type="EMBL" id="MFC4536493.1"/>
    </source>
</evidence>
<accession>A0ABV9CU39</accession>
<evidence type="ECO:0000313" key="2">
    <source>
        <dbReference type="Proteomes" id="UP001596004"/>
    </source>
</evidence>
<dbReference type="Proteomes" id="UP001596004">
    <property type="component" value="Unassembled WGS sequence"/>
</dbReference>
<comment type="caution">
    <text evidence="1">The sequence shown here is derived from an EMBL/GenBank/DDBJ whole genome shotgun (WGS) entry which is preliminary data.</text>
</comment>
<protein>
    <submittedName>
        <fullName evidence="1">Uncharacterized protein</fullName>
    </submittedName>
</protein>
<organism evidence="1 2">
    <name type="scientific">Sphaerisporangium dianthi</name>
    <dbReference type="NCBI Taxonomy" id="1436120"/>
    <lineage>
        <taxon>Bacteria</taxon>
        <taxon>Bacillati</taxon>
        <taxon>Actinomycetota</taxon>
        <taxon>Actinomycetes</taxon>
        <taxon>Streptosporangiales</taxon>
        <taxon>Streptosporangiaceae</taxon>
        <taxon>Sphaerisporangium</taxon>
    </lineage>
</organism>
<reference evidence="2" key="1">
    <citation type="journal article" date="2019" name="Int. J. Syst. Evol. Microbiol.">
        <title>The Global Catalogue of Microorganisms (GCM) 10K type strain sequencing project: providing services to taxonomists for standard genome sequencing and annotation.</title>
        <authorList>
            <consortium name="The Broad Institute Genomics Platform"/>
            <consortium name="The Broad Institute Genome Sequencing Center for Infectious Disease"/>
            <person name="Wu L."/>
            <person name="Ma J."/>
        </authorList>
    </citation>
    <scope>NUCLEOTIDE SEQUENCE [LARGE SCALE GENOMIC DNA]</scope>
    <source>
        <strain evidence="2">CGMCC 4.7132</strain>
    </source>
</reference>
<sequence>MLTGTRSTSFIGIAPICYVPRRAAHLLDHGGGLRRDVTDLTDLTDRLCRRRYVVDETARLSCAKSHVRDLAGHAGQRHQMLVLVVDPASGINGDDIAFPGRRGAEGDPASSRRSVRSMVIFVSSRPFSRFEIRITRRPVPYRNAAIG</sequence>